<organism evidence="1 2">
    <name type="scientific">Arthrobacter caoxuetaonis</name>
    <dbReference type="NCBI Taxonomy" id="2886935"/>
    <lineage>
        <taxon>Bacteria</taxon>
        <taxon>Bacillati</taxon>
        <taxon>Actinomycetota</taxon>
        <taxon>Actinomycetes</taxon>
        <taxon>Micrococcales</taxon>
        <taxon>Micrococcaceae</taxon>
        <taxon>Arthrobacter</taxon>
    </lineage>
</organism>
<dbReference type="EMBL" id="JAJFZV010000018">
    <property type="protein sequence ID" value="MCC3299339.1"/>
    <property type="molecule type" value="Genomic_DNA"/>
</dbReference>
<gene>
    <name evidence="1" type="ORF">LJ757_16225</name>
</gene>
<dbReference type="AlphaFoldDB" id="A0A9X1SGG2"/>
<dbReference type="Gene3D" id="1.10.3210.10">
    <property type="entry name" value="Hypothetical protein af1432"/>
    <property type="match status" value="1"/>
</dbReference>
<protein>
    <recommendedName>
        <fullName evidence="3">HD domain-containing protein</fullName>
    </recommendedName>
</protein>
<dbReference type="SUPFAM" id="SSF109604">
    <property type="entry name" value="HD-domain/PDEase-like"/>
    <property type="match status" value="1"/>
</dbReference>
<dbReference type="RefSeq" id="WP_227897326.1">
    <property type="nucleotide sequence ID" value="NZ_CP099467.1"/>
</dbReference>
<comment type="caution">
    <text evidence="1">The sequence shown here is derived from an EMBL/GenBank/DDBJ whole genome shotgun (WGS) entry which is preliminary data.</text>
</comment>
<dbReference type="PANTHER" id="PTHR46246:SF1">
    <property type="entry name" value="GUANOSINE-3',5'-BIS(DIPHOSPHATE) 3'-PYROPHOSPHOHYDROLASE MESH1"/>
    <property type="match status" value="1"/>
</dbReference>
<proteinExistence type="predicted"/>
<reference evidence="1" key="1">
    <citation type="submission" date="2021-10" db="EMBL/GenBank/DDBJ databases">
        <title>Novel species in genus Arthrobacter.</title>
        <authorList>
            <person name="Liu Y."/>
        </authorList>
    </citation>
    <scope>NUCLEOTIDE SEQUENCE</scope>
    <source>
        <strain evidence="1">Zg-Y453</strain>
    </source>
</reference>
<keyword evidence="2" id="KW-1185">Reference proteome</keyword>
<evidence type="ECO:0000313" key="2">
    <source>
        <dbReference type="Proteomes" id="UP001139158"/>
    </source>
</evidence>
<accession>A0A9X1SGG2</accession>
<name>A0A9X1SGG2_9MICC</name>
<dbReference type="PANTHER" id="PTHR46246">
    <property type="entry name" value="GUANOSINE-3',5'-BIS(DIPHOSPHATE) 3'-PYROPHOSPHOHYDROLASE MESH1"/>
    <property type="match status" value="1"/>
</dbReference>
<dbReference type="GO" id="GO:0008893">
    <property type="term" value="F:guanosine-3',5'-bis(diphosphate) 3'-diphosphatase activity"/>
    <property type="evidence" value="ECO:0007669"/>
    <property type="project" value="TreeGrafter"/>
</dbReference>
<evidence type="ECO:0000313" key="1">
    <source>
        <dbReference type="EMBL" id="MCC3299339.1"/>
    </source>
</evidence>
<dbReference type="Proteomes" id="UP001139158">
    <property type="component" value="Unassembled WGS sequence"/>
</dbReference>
<dbReference type="InterPro" id="IPR052194">
    <property type="entry name" value="MESH1"/>
</dbReference>
<evidence type="ECO:0008006" key="3">
    <source>
        <dbReference type="Google" id="ProtNLM"/>
    </source>
</evidence>
<sequence length="262" mass="27939">MLSVLPAAPLKTLDSGALSVAILDAASRISDTYPAILIEAIGAAAYLHRGQTRANRAGMPRTPYSEHPLRNALRALRMGVTDLDVIAAIILHDTIEDCSSVIATDYLGMDASSMSAREQRECALDWMEAAFGTEITSLVKAVTNPLPSGKAVPIETRHQRYATFVHDAIHGDARVFIVKFVDFADNAAGLHHNVAGIGAGVNDKMAARLAAKYLPLIHIFEAELAASYGEIMTLVSAEGLESIIEHLTSAKTTLPVLIDLAA</sequence>